<dbReference type="SUPFAM" id="SSF52540">
    <property type="entry name" value="P-loop containing nucleoside triphosphate hydrolases"/>
    <property type="match status" value="2"/>
</dbReference>
<evidence type="ECO:0000313" key="3">
    <source>
        <dbReference type="WBParaSite" id="nRc.2.0.1.t35369-RA"/>
    </source>
</evidence>
<name>A0A915KBS7_ROMCU</name>
<dbReference type="PANTHER" id="PTHR18934:SF213">
    <property type="entry name" value="3'-5' RNA HELICASE YTHDC2"/>
    <property type="match status" value="1"/>
</dbReference>
<dbReference type="Gene3D" id="3.40.50.300">
    <property type="entry name" value="P-loop containing nucleotide triphosphate hydrolases"/>
    <property type="match status" value="2"/>
</dbReference>
<dbReference type="InterPro" id="IPR027417">
    <property type="entry name" value="P-loop_NTPase"/>
</dbReference>
<sequence length="610" mass="68610">MYERSLLPVMQYKSQILDIINNSQISLIVGETGSGKSTQIPQFIIEQAAINKEKCRVIVTEPRRIAALTIAERCAQERGEYVGQTVGYQIRLEKKTNYGSTHGFSRFGPVPSAINKIIDNDVEVDPAKCQNDENEALTEKALGTEKLKIVSEENDKNVDIKITDQREIDKLLDFAFERASVFDLVDLVSKIESLHLDGHCRHSISGVTPLAVVSSRGEMDLVKKLVDLGYVDEYSLGFSKTLAYKCGNRKVHSFLNSLDLRKILARCSKNEDETEHRRDSSSESNQFIDNGGSIVIKRGFGGFSTLPSVNKTVDNPLLNQYFDDFIDYDDQIDMQLIGELVFYIFKTHEEGAILIFLPGYEDIVAARDRISMDTRLSPYSPHICALHSQMSPKDQKEAFLRPPGGTRKIILSTNIAEVSVTINDVTFVIDCGKMKEKVYDGLSGISMLSNVWISKANAVQRKGRAGRCSEGFCYRLYSKLRFENMPENPIPEILRVPLHELCLQTKLMFPEIDKIQNILSLAPDAPSQFNIRNAICLLKIIGAMTENESLTTLGRRVCELPLEPQYGKMLLFSILFKCVDPVLTIVACLSYKDPCKNIQVALYDEKSNRL</sequence>
<protein>
    <submittedName>
        <fullName evidence="3">Helicase C-terminal domain-containing protein</fullName>
    </submittedName>
</protein>
<dbReference type="Gene3D" id="1.20.120.1080">
    <property type="match status" value="1"/>
</dbReference>
<dbReference type="SMART" id="SM00490">
    <property type="entry name" value="HELICc"/>
    <property type="match status" value="1"/>
</dbReference>
<proteinExistence type="predicted"/>
<dbReference type="CDD" id="cd17917">
    <property type="entry name" value="DEXHc_RHA-like"/>
    <property type="match status" value="1"/>
</dbReference>
<evidence type="ECO:0000313" key="2">
    <source>
        <dbReference type="Proteomes" id="UP000887565"/>
    </source>
</evidence>
<accession>A0A915KBS7</accession>
<keyword evidence="2" id="KW-1185">Reference proteome</keyword>
<dbReference type="AlphaFoldDB" id="A0A915KBS7"/>
<dbReference type="WBParaSite" id="nRc.2.0.1.t35369-RA">
    <property type="protein sequence ID" value="nRc.2.0.1.t35369-RA"/>
    <property type="gene ID" value="nRc.2.0.1.g35369"/>
</dbReference>
<dbReference type="InterPro" id="IPR001650">
    <property type="entry name" value="Helicase_C-like"/>
</dbReference>
<feature type="domain" description="Helicase C-terminal" evidence="1">
    <location>
        <begin position="339"/>
        <end position="509"/>
    </location>
</feature>
<dbReference type="OMA" id="GNCCVEN"/>
<reference evidence="3" key="1">
    <citation type="submission" date="2022-11" db="UniProtKB">
        <authorList>
            <consortium name="WormBaseParasite"/>
        </authorList>
    </citation>
    <scope>IDENTIFICATION</scope>
</reference>
<dbReference type="SMART" id="SM00847">
    <property type="entry name" value="HA2"/>
    <property type="match status" value="1"/>
</dbReference>
<organism evidence="2 3">
    <name type="scientific">Romanomermis culicivorax</name>
    <name type="common">Nematode worm</name>
    <dbReference type="NCBI Taxonomy" id="13658"/>
    <lineage>
        <taxon>Eukaryota</taxon>
        <taxon>Metazoa</taxon>
        <taxon>Ecdysozoa</taxon>
        <taxon>Nematoda</taxon>
        <taxon>Enoplea</taxon>
        <taxon>Dorylaimia</taxon>
        <taxon>Mermithida</taxon>
        <taxon>Mermithoidea</taxon>
        <taxon>Mermithidae</taxon>
        <taxon>Romanomermis</taxon>
    </lineage>
</organism>
<dbReference type="PANTHER" id="PTHR18934">
    <property type="entry name" value="ATP-DEPENDENT RNA HELICASE"/>
    <property type="match status" value="1"/>
</dbReference>
<dbReference type="Proteomes" id="UP000887565">
    <property type="component" value="Unplaced"/>
</dbReference>
<evidence type="ECO:0000259" key="1">
    <source>
        <dbReference type="PROSITE" id="PS51194"/>
    </source>
</evidence>
<dbReference type="PROSITE" id="PS51194">
    <property type="entry name" value="HELICASE_CTER"/>
    <property type="match status" value="1"/>
</dbReference>
<dbReference type="CDD" id="cd18791">
    <property type="entry name" value="SF2_C_RHA"/>
    <property type="match status" value="1"/>
</dbReference>
<dbReference type="InterPro" id="IPR007502">
    <property type="entry name" value="Helicase-assoc_dom"/>
</dbReference>
<dbReference type="GO" id="GO:0004386">
    <property type="term" value="F:helicase activity"/>
    <property type="evidence" value="ECO:0007669"/>
    <property type="project" value="TreeGrafter"/>
</dbReference>
<dbReference type="Pfam" id="PF00271">
    <property type="entry name" value="Helicase_C"/>
    <property type="match status" value="1"/>
</dbReference>
<dbReference type="Pfam" id="PF21010">
    <property type="entry name" value="HA2_C"/>
    <property type="match status" value="1"/>
</dbReference>
<dbReference type="GO" id="GO:0003723">
    <property type="term" value="F:RNA binding"/>
    <property type="evidence" value="ECO:0007669"/>
    <property type="project" value="TreeGrafter"/>
</dbReference>